<accession>A0A420I553</accession>
<name>A0A420I553_9PEZI</name>
<reference evidence="1 2" key="1">
    <citation type="journal article" date="2018" name="BMC Genomics">
        <title>Comparative genome analyses reveal sequence features reflecting distinct modes of host-adaptation between dicot and monocot powdery mildew.</title>
        <authorList>
            <person name="Wu Y."/>
            <person name="Ma X."/>
            <person name="Pan Z."/>
            <person name="Kale S.D."/>
            <person name="Song Y."/>
            <person name="King H."/>
            <person name="Zhang Q."/>
            <person name="Presley C."/>
            <person name="Deng X."/>
            <person name="Wei C.I."/>
            <person name="Xiao S."/>
        </authorList>
    </citation>
    <scope>NUCLEOTIDE SEQUENCE [LARGE SCALE GENOMIC DNA]</scope>
    <source>
        <strain evidence="1">UMSG2</strain>
    </source>
</reference>
<comment type="caution">
    <text evidence="1">The sequence shown here is derived from an EMBL/GenBank/DDBJ whole genome shotgun (WGS) entry which is preliminary data.</text>
</comment>
<protein>
    <submittedName>
        <fullName evidence="1">Uncharacterized protein</fullName>
    </submittedName>
</protein>
<dbReference type="Proteomes" id="UP000286134">
    <property type="component" value="Unassembled WGS sequence"/>
</dbReference>
<evidence type="ECO:0000313" key="2">
    <source>
        <dbReference type="Proteomes" id="UP000286134"/>
    </source>
</evidence>
<keyword evidence="2" id="KW-1185">Reference proteome</keyword>
<dbReference type="EMBL" id="MCFK01001634">
    <property type="protein sequence ID" value="RKF64784.1"/>
    <property type="molecule type" value="Genomic_DNA"/>
</dbReference>
<evidence type="ECO:0000313" key="1">
    <source>
        <dbReference type="EMBL" id="RKF64784.1"/>
    </source>
</evidence>
<dbReference type="AlphaFoldDB" id="A0A420I553"/>
<organism evidence="1 2">
    <name type="scientific">Erysiphe neolycopersici</name>
    <dbReference type="NCBI Taxonomy" id="212602"/>
    <lineage>
        <taxon>Eukaryota</taxon>
        <taxon>Fungi</taxon>
        <taxon>Dikarya</taxon>
        <taxon>Ascomycota</taxon>
        <taxon>Pezizomycotina</taxon>
        <taxon>Leotiomycetes</taxon>
        <taxon>Erysiphales</taxon>
        <taxon>Erysiphaceae</taxon>
        <taxon>Erysiphe</taxon>
    </lineage>
</organism>
<sequence length="32" mass="3804">MLTSFTFQRAFPFLNYSLCNLMWHQASISFSD</sequence>
<gene>
    <name evidence="1" type="ORF">OnM2_016066</name>
</gene>
<proteinExistence type="predicted"/>